<evidence type="ECO:0000313" key="5">
    <source>
        <dbReference type="Proteomes" id="UP000799778"/>
    </source>
</evidence>
<dbReference type="AlphaFoldDB" id="A0A6A5Y566"/>
<evidence type="ECO:0000259" key="3">
    <source>
        <dbReference type="PROSITE" id="PS00463"/>
    </source>
</evidence>
<reference evidence="4" key="1">
    <citation type="journal article" date="2020" name="Stud. Mycol.">
        <title>101 Dothideomycetes genomes: a test case for predicting lifestyles and emergence of pathogens.</title>
        <authorList>
            <person name="Haridas S."/>
            <person name="Albert R."/>
            <person name="Binder M."/>
            <person name="Bloem J."/>
            <person name="Labutti K."/>
            <person name="Salamov A."/>
            <person name="Andreopoulos B."/>
            <person name="Baker S."/>
            <person name="Barry K."/>
            <person name="Bills G."/>
            <person name="Bluhm B."/>
            <person name="Cannon C."/>
            <person name="Castanera R."/>
            <person name="Culley D."/>
            <person name="Daum C."/>
            <person name="Ezra D."/>
            <person name="Gonzalez J."/>
            <person name="Henrissat B."/>
            <person name="Kuo A."/>
            <person name="Liang C."/>
            <person name="Lipzen A."/>
            <person name="Lutzoni F."/>
            <person name="Magnuson J."/>
            <person name="Mondo S."/>
            <person name="Nolan M."/>
            <person name="Ohm R."/>
            <person name="Pangilinan J."/>
            <person name="Park H.-J."/>
            <person name="Ramirez L."/>
            <person name="Alfaro M."/>
            <person name="Sun H."/>
            <person name="Tritt A."/>
            <person name="Yoshinaga Y."/>
            <person name="Zwiers L.-H."/>
            <person name="Turgeon B."/>
            <person name="Goodwin S."/>
            <person name="Spatafora J."/>
            <person name="Crous P."/>
            <person name="Grigoriev I."/>
        </authorList>
    </citation>
    <scope>NUCLEOTIDE SEQUENCE</scope>
    <source>
        <strain evidence="4">CBS 175.79</strain>
    </source>
</reference>
<dbReference type="SUPFAM" id="SSF57701">
    <property type="entry name" value="Zn2/Cys6 DNA-binding domain"/>
    <property type="match status" value="1"/>
</dbReference>
<feature type="region of interest" description="Disordered" evidence="2">
    <location>
        <begin position="323"/>
        <end position="345"/>
    </location>
</feature>
<feature type="region of interest" description="Disordered" evidence="2">
    <location>
        <begin position="420"/>
        <end position="473"/>
    </location>
</feature>
<proteinExistence type="predicted"/>
<dbReference type="CDD" id="cd00067">
    <property type="entry name" value="GAL4"/>
    <property type="match status" value="1"/>
</dbReference>
<dbReference type="EMBL" id="ML978066">
    <property type="protein sequence ID" value="KAF2020702.1"/>
    <property type="molecule type" value="Genomic_DNA"/>
</dbReference>
<dbReference type="GO" id="GO:0000981">
    <property type="term" value="F:DNA-binding transcription factor activity, RNA polymerase II-specific"/>
    <property type="evidence" value="ECO:0007669"/>
    <property type="project" value="InterPro"/>
</dbReference>
<dbReference type="PROSITE" id="PS00463">
    <property type="entry name" value="ZN2_CY6_FUNGAL_1"/>
    <property type="match status" value="1"/>
</dbReference>
<name>A0A6A5Y566_9PLEO</name>
<dbReference type="GeneID" id="54290837"/>
<feature type="compositionally biased region" description="Polar residues" evidence="2">
    <location>
        <begin position="432"/>
        <end position="473"/>
    </location>
</feature>
<evidence type="ECO:0000256" key="2">
    <source>
        <dbReference type="SAM" id="MobiDB-lite"/>
    </source>
</evidence>
<dbReference type="GO" id="GO:0008270">
    <property type="term" value="F:zinc ion binding"/>
    <property type="evidence" value="ECO:0007669"/>
    <property type="project" value="InterPro"/>
</dbReference>
<feature type="domain" description="Zn(2)-C6 fungal-type" evidence="3">
    <location>
        <begin position="381"/>
        <end position="409"/>
    </location>
</feature>
<dbReference type="OrthoDB" id="3789882at2759"/>
<dbReference type="RefSeq" id="XP_033389041.1">
    <property type="nucleotide sequence ID" value="XM_033533440.1"/>
</dbReference>
<dbReference type="Proteomes" id="UP000799778">
    <property type="component" value="Unassembled WGS sequence"/>
</dbReference>
<sequence>MSLVAPIDQCRRVKPLLVLHRVEKVTGLIVNNTDVPRSPTWREMKRLQTLINVKQSVRDLVKVSRIVIIAIALTYDSCLSGLVSRVSASLDTSRTPLLSSNLPANCKALDNVFLMKEPKESKEESNRKLAFALTVLDHCIANHGDWRAELHQRMTQKFNKKKNWEVSLNNLLRRFELSVEEFPIVKEKGSEHLINNVHLQELIPIMNKDRLEFGLPLYEFCHHQSTQPDNDNGKGLRPENDQVRYAPKQWRFTLNFMKAPVDSLPTTTSTLEDQVVETNPIISPEHQSKESRPSVLACDGIPYCGHRSVNSFVEHAGNFEAHVSDGSDSDELSSPDNESSCYDDDKGLVTTQKKKLKAAIREVAPGEGTLANESTVRSRPPCCRCKKRKVKCLQQGLSCKGCMDAGLHCMPYATPALGQILPPSKKRKRPHSSTQLLKSSPHVTQLMKSSPHVTQLMKSSPHVTQLMKSSPQVTQLLKSSPHVTSADFTTNKLLNGTSSPSSKGAVVAQAISSNMPNTDCGRQGDQEKELQEMQDKYWLLASHAEFLLRRLQSHQQCSLAELGRLRSIERTIDGFDLSQCRKKLTGDLISADKQVKSAQKMVSRLTGGMCFDIGPDDIASASCWYAEHIDDDWTYIRRQLRIIINHTQPSDIPNTERLKPISDVITRWFDGESSASYFPDWLAQYGGSKLLNDCVEQSLLSTLFCYYAFKDQIIGQLESSDDAMKLYEMINVKGGLGGLRAVRNANMCATKLLIEEDDFKSNQLPKIEISLTKTLTRSLNIAFGQVSQERYARSDLSQVCKLALKLRLDLTVSSPNYQFIFFQPRTTFDPHWMTGETNTCTELEPDHCVGKTVRICLFPAIAQQEFQLDEVTANDIPSVLACNKTFGLHLHDTVPVDSTALVSKAVVVLD</sequence>
<accession>A0A6A5Y566</accession>
<gene>
    <name evidence="4" type="ORF">BU24DRAFT_487266</name>
</gene>
<dbReference type="InterPro" id="IPR036864">
    <property type="entry name" value="Zn2-C6_fun-type_DNA-bd_sf"/>
</dbReference>
<protein>
    <recommendedName>
        <fullName evidence="3">Zn(2)-C6 fungal-type domain-containing protein</fullName>
    </recommendedName>
</protein>
<evidence type="ECO:0000313" key="4">
    <source>
        <dbReference type="EMBL" id="KAF2020702.1"/>
    </source>
</evidence>
<keyword evidence="1" id="KW-0539">Nucleus</keyword>
<dbReference type="InterPro" id="IPR001138">
    <property type="entry name" value="Zn2Cys6_DnaBD"/>
</dbReference>
<keyword evidence="5" id="KW-1185">Reference proteome</keyword>
<organism evidence="4 5">
    <name type="scientific">Aaosphaeria arxii CBS 175.79</name>
    <dbReference type="NCBI Taxonomy" id="1450172"/>
    <lineage>
        <taxon>Eukaryota</taxon>
        <taxon>Fungi</taxon>
        <taxon>Dikarya</taxon>
        <taxon>Ascomycota</taxon>
        <taxon>Pezizomycotina</taxon>
        <taxon>Dothideomycetes</taxon>
        <taxon>Pleosporomycetidae</taxon>
        <taxon>Pleosporales</taxon>
        <taxon>Pleosporales incertae sedis</taxon>
        <taxon>Aaosphaeria</taxon>
    </lineage>
</organism>
<evidence type="ECO:0000256" key="1">
    <source>
        <dbReference type="ARBA" id="ARBA00023242"/>
    </source>
</evidence>